<organism evidence="2 3">
    <name type="scientific">Cymbomonas tetramitiformis</name>
    <dbReference type="NCBI Taxonomy" id="36881"/>
    <lineage>
        <taxon>Eukaryota</taxon>
        <taxon>Viridiplantae</taxon>
        <taxon>Chlorophyta</taxon>
        <taxon>Pyramimonadophyceae</taxon>
        <taxon>Pyramimonadales</taxon>
        <taxon>Pyramimonadaceae</taxon>
        <taxon>Cymbomonas</taxon>
    </lineage>
</organism>
<dbReference type="EMBL" id="LGRX02002984">
    <property type="protein sequence ID" value="KAK3283191.1"/>
    <property type="molecule type" value="Genomic_DNA"/>
</dbReference>
<evidence type="ECO:0000313" key="3">
    <source>
        <dbReference type="Proteomes" id="UP001190700"/>
    </source>
</evidence>
<accession>A0AAE0GTI1</accession>
<reference evidence="2 3" key="1">
    <citation type="journal article" date="2015" name="Genome Biol. Evol.">
        <title>Comparative Genomics of a Bacterivorous Green Alga Reveals Evolutionary Causalities and Consequences of Phago-Mixotrophic Mode of Nutrition.</title>
        <authorList>
            <person name="Burns J.A."/>
            <person name="Paasch A."/>
            <person name="Narechania A."/>
            <person name="Kim E."/>
        </authorList>
    </citation>
    <scope>NUCLEOTIDE SEQUENCE [LARGE SCALE GENOMIC DNA]</scope>
    <source>
        <strain evidence="2 3">PLY_AMNH</strain>
    </source>
</reference>
<feature type="compositionally biased region" description="Acidic residues" evidence="1">
    <location>
        <begin position="68"/>
        <end position="79"/>
    </location>
</feature>
<dbReference type="AlphaFoldDB" id="A0AAE0GTI1"/>
<name>A0AAE0GTI1_9CHLO</name>
<gene>
    <name evidence="2" type="ORF">CYMTET_9101</name>
</gene>
<evidence type="ECO:0000313" key="2">
    <source>
        <dbReference type="EMBL" id="KAK3283191.1"/>
    </source>
</evidence>
<feature type="region of interest" description="Disordered" evidence="1">
    <location>
        <begin position="42"/>
        <end position="95"/>
    </location>
</feature>
<protein>
    <submittedName>
        <fullName evidence="2">Uncharacterized protein</fullName>
    </submittedName>
</protein>
<keyword evidence="3" id="KW-1185">Reference proteome</keyword>
<comment type="caution">
    <text evidence="2">The sequence shown here is derived from an EMBL/GenBank/DDBJ whole genome shotgun (WGS) entry which is preliminary data.</text>
</comment>
<proteinExistence type="predicted"/>
<sequence>MSVMVFGPIKGVHRHHLAAARRYCAPPRPWFSPADANCEEVKGRKDGVSNPVVSEDEEDAIPELYRDDIDESVDEDNNDDDTRTSSPPAVTTPAFCRQHQRKTSQLLLNTVEVCLRTKSGFTGCTRWVTKKDIGTLNVPAEATGCVDKPSVHTGLKNALGWTGVNRSSTWNLVVKYVSYKNKVHTKQGMICYCHKNVNNYEHPVFRSNNVSEKDIQTGLATYLPSVRYFNNKIVNSDTEIMRVANDDSDVPMGRKLRLVV</sequence>
<dbReference type="Proteomes" id="UP001190700">
    <property type="component" value="Unassembled WGS sequence"/>
</dbReference>
<evidence type="ECO:0000256" key="1">
    <source>
        <dbReference type="SAM" id="MobiDB-lite"/>
    </source>
</evidence>